<feature type="transmembrane region" description="Helical" evidence="2">
    <location>
        <begin position="48"/>
        <end position="66"/>
    </location>
</feature>
<dbReference type="Pfam" id="PF22466">
    <property type="entry name" value="PSF3_N"/>
    <property type="match status" value="1"/>
</dbReference>
<dbReference type="AlphaFoldDB" id="A0A4Y9YEI1"/>
<keyword evidence="1" id="KW-0235">DNA replication</keyword>
<keyword evidence="2" id="KW-0812">Transmembrane</keyword>
<keyword evidence="2" id="KW-1133">Transmembrane helix</keyword>
<feature type="domain" description="DNA replication complex GINS protein PSF3 N-terminal" evidence="3">
    <location>
        <begin position="6"/>
        <end position="57"/>
    </location>
</feature>
<dbReference type="Gene3D" id="1.20.58.2050">
    <property type="match status" value="1"/>
</dbReference>
<comment type="subunit">
    <text evidence="1">Component of the GINS complex.</text>
</comment>
<evidence type="ECO:0000259" key="3">
    <source>
        <dbReference type="Pfam" id="PF22466"/>
    </source>
</evidence>
<accession>A0A4Y9YEI1</accession>
<organism evidence="4 5">
    <name type="scientific">Rhodofomes roseus</name>
    <dbReference type="NCBI Taxonomy" id="34475"/>
    <lineage>
        <taxon>Eukaryota</taxon>
        <taxon>Fungi</taxon>
        <taxon>Dikarya</taxon>
        <taxon>Basidiomycota</taxon>
        <taxon>Agaricomycotina</taxon>
        <taxon>Agaricomycetes</taxon>
        <taxon>Polyporales</taxon>
        <taxon>Rhodofomes</taxon>
    </lineage>
</organism>
<comment type="caution">
    <text evidence="4">The sequence shown here is derived from an EMBL/GenBank/DDBJ whole genome shotgun (WGS) entry which is preliminary data.</text>
</comment>
<dbReference type="InterPro" id="IPR038437">
    <property type="entry name" value="GINS_Psf3_sf"/>
</dbReference>
<dbReference type="InterPro" id="IPR055221">
    <property type="entry name" value="PSF3_N"/>
</dbReference>
<dbReference type="GO" id="GO:1902975">
    <property type="term" value="P:mitotic DNA replication initiation"/>
    <property type="evidence" value="ECO:0007669"/>
    <property type="project" value="TreeGrafter"/>
</dbReference>
<dbReference type="GO" id="GO:0000811">
    <property type="term" value="C:GINS complex"/>
    <property type="evidence" value="ECO:0007669"/>
    <property type="project" value="UniProtKB-UniRule"/>
</dbReference>
<dbReference type="SUPFAM" id="SSF160059">
    <property type="entry name" value="PriA/YqbF domain"/>
    <property type="match status" value="1"/>
</dbReference>
<keyword evidence="2" id="KW-0472">Membrane</keyword>
<gene>
    <name evidence="4" type="ORF">EVJ58_g5514</name>
</gene>
<reference evidence="4 5" key="1">
    <citation type="submission" date="2019-01" db="EMBL/GenBank/DDBJ databases">
        <title>Genome sequencing of the rare red list fungi Fomitopsis rosea.</title>
        <authorList>
            <person name="Buettner E."/>
            <person name="Kellner H."/>
        </authorList>
    </citation>
    <scope>NUCLEOTIDE SEQUENCE [LARGE SCALE GENOMIC DNA]</scope>
    <source>
        <strain evidence="4 5">DSM 105464</strain>
    </source>
</reference>
<proteinExistence type="inferred from homology"/>
<dbReference type="PANTHER" id="PTHR22768:SF0">
    <property type="entry name" value="DNA REPLICATION COMPLEX GINS PROTEIN PSF3"/>
    <property type="match status" value="1"/>
</dbReference>
<dbReference type="EMBL" id="SEKV01000283">
    <property type="protein sequence ID" value="TFY59861.1"/>
    <property type="molecule type" value="Genomic_DNA"/>
</dbReference>
<evidence type="ECO:0000256" key="1">
    <source>
        <dbReference type="RuleBase" id="RU367161"/>
    </source>
</evidence>
<evidence type="ECO:0000256" key="2">
    <source>
        <dbReference type="SAM" id="Phobius"/>
    </source>
</evidence>
<dbReference type="STRING" id="34475.A0A4Y9YEI1"/>
<comment type="function">
    <text evidence="1">The GINS complex plays an essential role in the initiation of DNA replication.</text>
</comment>
<dbReference type="CDD" id="cd21693">
    <property type="entry name" value="GINS_B_Psf3"/>
    <property type="match status" value="1"/>
</dbReference>
<dbReference type="PANTHER" id="PTHR22768">
    <property type="entry name" value="DNA REPLICATION COMPLEX GINS PROTEIN PSF3"/>
    <property type="match status" value="1"/>
</dbReference>
<name>A0A4Y9YEI1_9APHY</name>
<keyword evidence="1" id="KW-0539">Nucleus</keyword>
<dbReference type="Proteomes" id="UP000298390">
    <property type="component" value="Unassembled WGS sequence"/>
</dbReference>
<evidence type="ECO:0000313" key="4">
    <source>
        <dbReference type="EMBL" id="TFY59861.1"/>
    </source>
</evidence>
<dbReference type="InterPro" id="IPR010492">
    <property type="entry name" value="GINS_Psf3"/>
</dbReference>
<sequence>MEDDYYSVESILAENQKIQCQFKIDIPDMGHLDGGNERDIKALSKIQIPMWMAYILIYSLVMSGYVPHPQLSS</sequence>
<comment type="similarity">
    <text evidence="1">Belongs to the GINS3/PSF3 family.</text>
</comment>
<comment type="subcellular location">
    <subcellularLocation>
        <location evidence="1">Nucleus</location>
    </subcellularLocation>
</comment>
<evidence type="ECO:0000313" key="5">
    <source>
        <dbReference type="Proteomes" id="UP000298390"/>
    </source>
</evidence>
<protein>
    <recommendedName>
        <fullName evidence="1">DNA replication complex GINS protein PSF3</fullName>
    </recommendedName>
</protein>